<sequence length="222" mass="23586">MSFLTVAGAMVRRWYVVLVAVLCASAVGYIWMRDGGCYSAATTVSFTLPARAALLPDSGRDDASVIAFAGSVAGEINGGREPATYASNDAPLYGVGIRQGLLVAIPNTGGQWSAMFSRADIEIQIVGRSREWVERTQRETIQKVFEVSRQRQGAAYTDPQKYITPTVMPLTGGIQQVTVGRPAQLMAFSALLAAALLAGGCGAVILDRGLAGRRPHDERPAP</sequence>
<dbReference type="RefSeq" id="WP_097798738.1">
    <property type="nucleotide sequence ID" value="NZ_CP025570.1"/>
</dbReference>
<name>A0A3T0RYY4_9ACTN</name>
<keyword evidence="1" id="KW-1133">Transmembrane helix</keyword>
<gene>
    <name evidence="2" type="ORF">C0Z10_05735</name>
</gene>
<accession>A0A3T0RYY4</accession>
<protein>
    <submittedName>
        <fullName evidence="2">Uncharacterized protein</fullName>
    </submittedName>
</protein>
<dbReference type="AlphaFoldDB" id="A0A3T0RYY4"/>
<dbReference type="EMBL" id="CP025570">
    <property type="protein sequence ID" value="AZZ39327.1"/>
    <property type="molecule type" value="Genomic_DNA"/>
</dbReference>
<reference evidence="3" key="1">
    <citation type="submission" date="2017-12" db="EMBL/GenBank/DDBJ databases">
        <title>Whole genome sequencing of Acidipropionibacterium jensenii strains JS279 and JS280.</title>
        <authorList>
            <person name="Deptula P."/>
            <person name="Laine P."/>
            <person name="Smolander O.-P."/>
            <person name="Paulin L."/>
            <person name="Auvinen P."/>
            <person name="Varmanen P."/>
        </authorList>
    </citation>
    <scope>NUCLEOTIDE SEQUENCE [LARGE SCALE GENOMIC DNA]</scope>
    <source>
        <strain evidence="3">JS280</strain>
    </source>
</reference>
<proteinExistence type="predicted"/>
<organism evidence="2 3">
    <name type="scientific">Acidipropionibacterium jensenii</name>
    <dbReference type="NCBI Taxonomy" id="1749"/>
    <lineage>
        <taxon>Bacteria</taxon>
        <taxon>Bacillati</taxon>
        <taxon>Actinomycetota</taxon>
        <taxon>Actinomycetes</taxon>
        <taxon>Propionibacteriales</taxon>
        <taxon>Propionibacteriaceae</taxon>
        <taxon>Acidipropionibacterium</taxon>
    </lineage>
</organism>
<dbReference type="KEGG" id="aji:C0Z10_05735"/>
<keyword evidence="1" id="KW-0812">Transmembrane</keyword>
<feature type="transmembrane region" description="Helical" evidence="1">
    <location>
        <begin position="185"/>
        <end position="206"/>
    </location>
</feature>
<evidence type="ECO:0000313" key="2">
    <source>
        <dbReference type="EMBL" id="AZZ39327.1"/>
    </source>
</evidence>
<evidence type="ECO:0000313" key="3">
    <source>
        <dbReference type="Proteomes" id="UP000285875"/>
    </source>
</evidence>
<dbReference type="Proteomes" id="UP000285875">
    <property type="component" value="Chromosome"/>
</dbReference>
<feature type="transmembrane region" description="Helical" evidence="1">
    <location>
        <begin position="12"/>
        <end position="32"/>
    </location>
</feature>
<keyword evidence="1" id="KW-0472">Membrane</keyword>
<evidence type="ECO:0000256" key="1">
    <source>
        <dbReference type="SAM" id="Phobius"/>
    </source>
</evidence>